<evidence type="ECO:0000313" key="7">
    <source>
        <dbReference type="EMBL" id="GHI41061.1"/>
    </source>
</evidence>
<comment type="caution">
    <text evidence="7">The sequence shown here is derived from an EMBL/GenBank/DDBJ whole genome shotgun (WGS) entry which is preliminary data.</text>
</comment>
<evidence type="ECO:0000256" key="2">
    <source>
        <dbReference type="ARBA" id="ARBA00012224"/>
    </source>
</evidence>
<comment type="similarity">
    <text evidence="5">Belongs to the class-II pyridoxal-phosphate-dependent aminotransferase family. MalY/PatB cystathionine beta-lyase subfamily.</text>
</comment>
<name>A0ABQ3QUV3_9ACTN</name>
<dbReference type="InterPro" id="IPR015422">
    <property type="entry name" value="PyrdxlP-dep_Trfase_small"/>
</dbReference>
<sequence>MRGRHAGRPDVDKGACALRRERDGGPMLNVTAVGGCDSVDAGAGQYANPLEELSLEQLRKRSSMKWRAHPADVLPLWVAEMDVLLAPPVAEALRAAIDAGDTGYPAGTDFAESLAGFAARRWKWEGVAVDRVAVIPDVMMGAVQVLRLVTDPGDPVIVNSPVYAPFYAFVTHDDRRIVEAPLGRDLRIDLDTLEETFRRTREQSGKGRIAFLLCNPHNPTGTVHTAQELTAVAELARRYGIRVVADEIHAPLVLPGAEFTPYLSLPGAEDAFSLMSATKGWNLAGIKAALALAGPEAAADLRRMPEEVHHGASLLGVIAHTAAYRHGDRWLDALLAGLDANRSLLGRLIEQHLPNIGYARPEGTYLAWLDCRSLGLAPEGSPTDLGVVTDLAGPAQLFLESARVALSAGHIFGTGGAGHVRLNFATSPSVLTEAITRMGRAAARHPRSHGS</sequence>
<dbReference type="Pfam" id="PF00155">
    <property type="entry name" value="Aminotran_1_2"/>
    <property type="match status" value="1"/>
</dbReference>
<dbReference type="InterPro" id="IPR004839">
    <property type="entry name" value="Aminotransferase_I/II_large"/>
</dbReference>
<evidence type="ECO:0000313" key="8">
    <source>
        <dbReference type="Proteomes" id="UP001050808"/>
    </source>
</evidence>
<dbReference type="Proteomes" id="UP001050808">
    <property type="component" value="Unassembled WGS sequence"/>
</dbReference>
<evidence type="ECO:0000256" key="5">
    <source>
        <dbReference type="ARBA" id="ARBA00037974"/>
    </source>
</evidence>
<dbReference type="CDD" id="cd00609">
    <property type="entry name" value="AAT_like"/>
    <property type="match status" value="1"/>
</dbReference>
<evidence type="ECO:0000259" key="6">
    <source>
        <dbReference type="Pfam" id="PF00155"/>
    </source>
</evidence>
<proteinExistence type="inferred from homology"/>
<accession>A0ABQ3QUV3</accession>
<dbReference type="SUPFAM" id="SSF53383">
    <property type="entry name" value="PLP-dependent transferases"/>
    <property type="match status" value="1"/>
</dbReference>
<dbReference type="PANTHER" id="PTHR43525">
    <property type="entry name" value="PROTEIN MALY"/>
    <property type="match status" value="1"/>
</dbReference>
<gene>
    <name evidence="7" type="ORF">Sviol_54690</name>
</gene>
<feature type="domain" description="Aminotransferase class I/classII large" evidence="6">
    <location>
        <begin position="81"/>
        <end position="437"/>
    </location>
</feature>
<evidence type="ECO:0000256" key="1">
    <source>
        <dbReference type="ARBA" id="ARBA00001933"/>
    </source>
</evidence>
<keyword evidence="3" id="KW-0663">Pyridoxal phosphate</keyword>
<dbReference type="EC" id="4.4.1.13" evidence="2"/>
<dbReference type="EMBL" id="BNDY01000017">
    <property type="protein sequence ID" value="GHI41061.1"/>
    <property type="molecule type" value="Genomic_DNA"/>
</dbReference>
<dbReference type="PANTHER" id="PTHR43525:SF2">
    <property type="entry name" value="CYSTATHIONINE BETA-LYASE-RELATED"/>
    <property type="match status" value="1"/>
</dbReference>
<evidence type="ECO:0000256" key="4">
    <source>
        <dbReference type="ARBA" id="ARBA00023239"/>
    </source>
</evidence>
<dbReference type="InterPro" id="IPR051798">
    <property type="entry name" value="Class-II_PLP-Dep_Aminotrans"/>
</dbReference>
<keyword evidence="8" id="KW-1185">Reference proteome</keyword>
<dbReference type="Gene3D" id="3.40.640.10">
    <property type="entry name" value="Type I PLP-dependent aspartate aminotransferase-like (Major domain)"/>
    <property type="match status" value="1"/>
</dbReference>
<reference evidence="7" key="1">
    <citation type="submission" date="2024-05" db="EMBL/GenBank/DDBJ databases">
        <title>Whole genome shotgun sequence of Streptomyces violascens NBRC 12920.</title>
        <authorList>
            <person name="Komaki H."/>
            <person name="Tamura T."/>
        </authorList>
    </citation>
    <scope>NUCLEOTIDE SEQUENCE</scope>
    <source>
        <strain evidence="7">NBRC 12920</strain>
    </source>
</reference>
<keyword evidence="4" id="KW-0456">Lyase</keyword>
<dbReference type="InterPro" id="IPR015421">
    <property type="entry name" value="PyrdxlP-dep_Trfase_major"/>
</dbReference>
<evidence type="ECO:0000256" key="3">
    <source>
        <dbReference type="ARBA" id="ARBA00022898"/>
    </source>
</evidence>
<dbReference type="Gene3D" id="3.90.1150.10">
    <property type="entry name" value="Aspartate Aminotransferase, domain 1"/>
    <property type="match status" value="1"/>
</dbReference>
<organism evidence="7 8">
    <name type="scientific">Streptomyces violascens</name>
    <dbReference type="NCBI Taxonomy" id="67381"/>
    <lineage>
        <taxon>Bacteria</taxon>
        <taxon>Bacillati</taxon>
        <taxon>Actinomycetota</taxon>
        <taxon>Actinomycetes</taxon>
        <taxon>Kitasatosporales</taxon>
        <taxon>Streptomycetaceae</taxon>
        <taxon>Streptomyces</taxon>
    </lineage>
</organism>
<comment type="cofactor">
    <cofactor evidence="1">
        <name>pyridoxal 5'-phosphate</name>
        <dbReference type="ChEBI" id="CHEBI:597326"/>
    </cofactor>
</comment>
<protein>
    <recommendedName>
        <fullName evidence="2">cysteine-S-conjugate beta-lyase</fullName>
        <ecNumber evidence="2">4.4.1.13</ecNumber>
    </recommendedName>
</protein>
<dbReference type="InterPro" id="IPR015424">
    <property type="entry name" value="PyrdxlP-dep_Trfase"/>
</dbReference>